<sequence>MGAQVQHGGQPQRHHRRHASAGSHGYPLVPTIHPQPCGGQIPQRPTAVRNERHTGRAGTIPKHDRRNAHRRKIKRGNMADNINHPAHYTGRGIGYECIDITQYQTFLVGNVIKYLWRYPLKGNPLEDLRKARWYAHRASMRHETVSLTDQCNDIILSLITVTHGYESAAWTGLLQRNWRVVLPAFDMMIEEGENDENTH</sequence>
<dbReference type="InterPro" id="IPR021739">
    <property type="entry name" value="SaV-like"/>
</dbReference>
<reference evidence="2" key="1">
    <citation type="journal article" date="2021" name="Proc. Natl. Acad. Sci. U.S.A.">
        <title>A Catalog of Tens of Thousands of Viruses from Human Metagenomes Reveals Hidden Associations with Chronic Diseases.</title>
        <authorList>
            <person name="Tisza M.J."/>
            <person name="Buck C.B."/>
        </authorList>
    </citation>
    <scope>NUCLEOTIDE SEQUENCE</scope>
    <source>
        <strain evidence="2">CtCpP1</strain>
    </source>
</reference>
<evidence type="ECO:0000256" key="1">
    <source>
        <dbReference type="SAM" id="MobiDB-lite"/>
    </source>
</evidence>
<keyword evidence="2" id="KW-0418">Kinase</keyword>
<feature type="region of interest" description="Disordered" evidence="1">
    <location>
        <begin position="1"/>
        <end position="73"/>
    </location>
</feature>
<feature type="compositionally biased region" description="Basic residues" evidence="1">
    <location>
        <begin position="63"/>
        <end position="73"/>
    </location>
</feature>
<proteinExistence type="predicted"/>
<dbReference type="Pfam" id="PF11753">
    <property type="entry name" value="DUF3310"/>
    <property type="match status" value="1"/>
</dbReference>
<dbReference type="GO" id="GO:0016301">
    <property type="term" value="F:kinase activity"/>
    <property type="evidence" value="ECO:0007669"/>
    <property type="project" value="UniProtKB-KW"/>
</dbReference>
<dbReference type="EMBL" id="BK016213">
    <property type="protein sequence ID" value="DAG02673.1"/>
    <property type="molecule type" value="Genomic_DNA"/>
</dbReference>
<keyword evidence="2" id="KW-0808">Transferase</keyword>
<organism evidence="2">
    <name type="scientific">Myoviridae sp. ctCpP1</name>
    <dbReference type="NCBI Taxonomy" id="2825054"/>
    <lineage>
        <taxon>Viruses</taxon>
        <taxon>Duplodnaviria</taxon>
        <taxon>Heunggongvirae</taxon>
        <taxon>Uroviricota</taxon>
        <taxon>Caudoviricetes</taxon>
    </lineage>
</organism>
<name>A0A8S5V7D5_9CAUD</name>
<protein>
    <submittedName>
        <fullName evidence="2">Nucelotide kinase</fullName>
    </submittedName>
</protein>
<accession>A0A8S5V7D5</accession>
<evidence type="ECO:0000313" key="2">
    <source>
        <dbReference type="EMBL" id="DAG02673.1"/>
    </source>
</evidence>
<feature type="compositionally biased region" description="Low complexity" evidence="1">
    <location>
        <begin position="1"/>
        <end position="11"/>
    </location>
</feature>